<comment type="caution">
    <text evidence="7">The sequence shown here is derived from an EMBL/GenBank/DDBJ whole genome shotgun (WGS) entry which is preliminary data.</text>
</comment>
<protein>
    <recommendedName>
        <fullName evidence="4">Protein MAK16 homolog</fullName>
    </recommendedName>
</protein>
<gene>
    <name evidence="7" type="ORF">D9Q98_004601</name>
</gene>
<feature type="domain" description="Ribosomal eL28/Mak16" evidence="6">
    <location>
        <begin position="6"/>
        <end position="118"/>
    </location>
</feature>
<feature type="region of interest" description="Disordered" evidence="5">
    <location>
        <begin position="188"/>
        <end position="377"/>
    </location>
</feature>
<dbReference type="FunFam" id="3.30.390.110:FF:000001">
    <property type="entry name" value="Protein MAK16 homolog"/>
    <property type="match status" value="1"/>
</dbReference>
<evidence type="ECO:0000256" key="4">
    <source>
        <dbReference type="PIRNR" id="PIRNR003352"/>
    </source>
</evidence>
<dbReference type="PIRSF" id="PIRSF003352">
    <property type="entry name" value="MAK16"/>
    <property type="match status" value="1"/>
</dbReference>
<evidence type="ECO:0000256" key="5">
    <source>
        <dbReference type="SAM" id="MobiDB-lite"/>
    </source>
</evidence>
<feature type="compositionally biased region" description="Acidic residues" evidence="5">
    <location>
        <begin position="192"/>
        <end position="272"/>
    </location>
</feature>
<reference evidence="7" key="1">
    <citation type="journal article" date="2019" name="Plant J.">
        <title>Chlorella vulgaris genome assembly and annotation reveals the molecular basis for metabolic acclimation to high light conditions.</title>
        <authorList>
            <person name="Cecchin M."/>
            <person name="Marcolungo L."/>
            <person name="Rossato M."/>
            <person name="Girolomoni L."/>
            <person name="Cosentino E."/>
            <person name="Cuine S."/>
            <person name="Li-Beisson Y."/>
            <person name="Delledonne M."/>
            <person name="Ballottari M."/>
        </authorList>
    </citation>
    <scope>NUCLEOTIDE SEQUENCE</scope>
    <source>
        <strain evidence="7">211/11P</strain>
    </source>
</reference>
<dbReference type="Gene3D" id="3.30.390.110">
    <property type="match status" value="1"/>
</dbReference>
<dbReference type="PANTHER" id="PTHR23405:SF4">
    <property type="entry name" value="PROTEIN MAK16 HOMOLOG"/>
    <property type="match status" value="1"/>
</dbReference>
<dbReference type="GO" id="GO:0000460">
    <property type="term" value="P:maturation of 5.8S rRNA"/>
    <property type="evidence" value="ECO:0007669"/>
    <property type="project" value="TreeGrafter"/>
</dbReference>
<comment type="similarity">
    <text evidence="2 4">Belongs to the MAK16 family.</text>
</comment>
<evidence type="ECO:0000313" key="8">
    <source>
        <dbReference type="Proteomes" id="UP001055712"/>
    </source>
</evidence>
<dbReference type="GO" id="GO:0000470">
    <property type="term" value="P:maturation of LSU-rRNA"/>
    <property type="evidence" value="ECO:0007669"/>
    <property type="project" value="TreeGrafter"/>
</dbReference>
<sequence length="377" mass="42444">MQHDEVIWQVIMHGHCSFRAKTKTQNFCRNEYNVTGLCNRSSCPLANSRYATIREDGGRCYLYLKTIERAHTPKNLWQKIRLKRQYAKALEQLDEHLAYWPKFLVHKNKQRLTKITQYLMRMRRLQLKVRPKLVPMPARKEKQLRRKEAKAETAAQLDASIEKELLARLQSGTYGDIYNFPQRQYESALQQEEVEDEERVAAEAAEEEEAEMEEFVEGDEDSEEEEEEEESEEEEEDEEEEIEYLEEDQLGFDPDEAEDLEDFSGSDEEGDDGQQHSGSSDDEFNDSDLEAPGPSSRGAGPAAAAAAAAAAGGGDEQLPPAASGRGGKRKGGAAAAAPTAAAAAGKGGRAAAAKRPRGRVEIEYEEEREDVRQRSRR</sequence>
<dbReference type="AlphaFoldDB" id="A0A9D4YXG1"/>
<feature type="compositionally biased region" description="Low complexity" evidence="5">
    <location>
        <begin position="291"/>
        <end position="310"/>
    </location>
</feature>
<feature type="compositionally biased region" description="Acidic residues" evidence="5">
    <location>
        <begin position="280"/>
        <end position="289"/>
    </location>
</feature>
<dbReference type="OrthoDB" id="10251342at2759"/>
<evidence type="ECO:0000256" key="3">
    <source>
        <dbReference type="ARBA" id="ARBA00023242"/>
    </source>
</evidence>
<reference evidence="7" key="2">
    <citation type="submission" date="2020-11" db="EMBL/GenBank/DDBJ databases">
        <authorList>
            <person name="Cecchin M."/>
            <person name="Marcolungo L."/>
            <person name="Rossato M."/>
            <person name="Girolomoni L."/>
            <person name="Cosentino E."/>
            <person name="Cuine S."/>
            <person name="Li-Beisson Y."/>
            <person name="Delledonne M."/>
            <person name="Ballottari M."/>
        </authorList>
    </citation>
    <scope>NUCLEOTIDE SEQUENCE</scope>
    <source>
        <strain evidence="7">211/11P</strain>
        <tissue evidence="7">Whole cell</tissue>
    </source>
</reference>
<dbReference type="PANTHER" id="PTHR23405">
    <property type="entry name" value="MAINTENANCE OF KILLER 16 MAK16 PROTEIN-RELATED"/>
    <property type="match status" value="1"/>
</dbReference>
<dbReference type="InterPro" id="IPR006958">
    <property type="entry name" value="Mak16"/>
</dbReference>
<organism evidence="7 8">
    <name type="scientific">Chlorella vulgaris</name>
    <name type="common">Green alga</name>
    <dbReference type="NCBI Taxonomy" id="3077"/>
    <lineage>
        <taxon>Eukaryota</taxon>
        <taxon>Viridiplantae</taxon>
        <taxon>Chlorophyta</taxon>
        <taxon>core chlorophytes</taxon>
        <taxon>Trebouxiophyceae</taxon>
        <taxon>Chlorellales</taxon>
        <taxon>Chlorellaceae</taxon>
        <taxon>Chlorella clade</taxon>
        <taxon>Chlorella</taxon>
    </lineage>
</organism>
<dbReference type="InterPro" id="IPR029004">
    <property type="entry name" value="Ribosomal_eL28/Mak16"/>
</dbReference>
<dbReference type="Pfam" id="PF04874">
    <property type="entry name" value="Mak16"/>
    <property type="match status" value="1"/>
</dbReference>
<evidence type="ECO:0000256" key="1">
    <source>
        <dbReference type="ARBA" id="ARBA00004123"/>
    </source>
</evidence>
<keyword evidence="3 4" id="KW-0539">Nucleus</keyword>
<dbReference type="Proteomes" id="UP001055712">
    <property type="component" value="Unassembled WGS sequence"/>
</dbReference>
<dbReference type="Pfam" id="PF01778">
    <property type="entry name" value="Ribosomal_L28e"/>
    <property type="match status" value="1"/>
</dbReference>
<evidence type="ECO:0000259" key="6">
    <source>
        <dbReference type="Pfam" id="PF01778"/>
    </source>
</evidence>
<name>A0A9D4YXG1_CHLVU</name>
<comment type="subcellular location">
    <subcellularLocation>
        <location evidence="1">Nucleus</location>
    </subcellularLocation>
</comment>
<feature type="compositionally biased region" description="Low complexity" evidence="5">
    <location>
        <begin position="332"/>
        <end position="351"/>
    </location>
</feature>
<keyword evidence="8" id="KW-1185">Reference proteome</keyword>
<dbReference type="GO" id="GO:0005730">
    <property type="term" value="C:nucleolus"/>
    <property type="evidence" value="ECO:0007669"/>
    <property type="project" value="UniProtKB-UniRule"/>
</dbReference>
<evidence type="ECO:0000256" key="2">
    <source>
        <dbReference type="ARBA" id="ARBA00005514"/>
    </source>
</evidence>
<proteinExistence type="inferred from homology"/>
<evidence type="ECO:0000313" key="7">
    <source>
        <dbReference type="EMBL" id="KAI3431552.1"/>
    </source>
</evidence>
<accession>A0A9D4YXG1</accession>
<dbReference type="GO" id="GO:0030687">
    <property type="term" value="C:preribosome, large subunit precursor"/>
    <property type="evidence" value="ECO:0007669"/>
    <property type="project" value="TreeGrafter"/>
</dbReference>
<dbReference type="EMBL" id="SIDB01000006">
    <property type="protein sequence ID" value="KAI3431552.1"/>
    <property type="molecule type" value="Genomic_DNA"/>
</dbReference>